<dbReference type="EMBL" id="NGMO01000003">
    <property type="protein sequence ID" value="OTP10013.1"/>
    <property type="molecule type" value="Genomic_DNA"/>
</dbReference>
<name>A0A242JZ88_9ENTE</name>
<comment type="caution">
    <text evidence="9">The sequence shown here is derived from an EMBL/GenBank/DDBJ whole genome shotgun (WGS) entry which is preliminary data.</text>
</comment>
<sequence>MNINEFQQARFGLFVHFGAYAVNGKSEWLKAYQKLTNEQYQTYIDHFQPKENCMEEWAAFAKAAGVKYAVLTTKHHDGFCLFDSQLTHYTTKQTIDRDLVREFVEAFREQGIKIGFYYSLIDWHHDDFPHYGDLQHPRNTAVEEKAKETKRDLDRYLDYMHGQIHELLSNYGEIDMMWYDFSYNNPKDSGLPNMKGETWRATELVKLMHELQPNLIYNNRLGSNGGMLVAEPEIYAGDFTSPEQLIPPTGMMNEKGELVPWEACLTMNESWGYTNTPFGYKRLRTLIHALVDSVSKNGNLLLNVGPDAKGKFPQKAQERLNGIGEWLEKNGESIYGCGAAPFPKPEWGRYTFKEAQNGQPAKLYAHIYERGVGPLPLVGLEGKLRSAKLVADGTLLNMERPWNVSKFPNDAFLNLPWYDTLPDEIDTVIEFELVEGE</sequence>
<dbReference type="Gene3D" id="3.20.20.80">
    <property type="entry name" value="Glycosidases"/>
    <property type="match status" value="1"/>
</dbReference>
<evidence type="ECO:0000256" key="3">
    <source>
        <dbReference type="ARBA" id="ARBA00012662"/>
    </source>
</evidence>
<dbReference type="InterPro" id="IPR017853">
    <property type="entry name" value="GH"/>
</dbReference>
<evidence type="ECO:0000256" key="7">
    <source>
        <dbReference type="PIRSR" id="PIRSR001092-1"/>
    </source>
</evidence>
<comment type="function">
    <text evidence="1">Alpha-L-fucosidase is responsible for hydrolyzing the alpha-1,6-linked fucose joined to the reducing-end N-acetylglucosamine of the carbohydrate moieties of glycoproteins.</text>
</comment>
<dbReference type="RefSeq" id="WP_086284801.1">
    <property type="nucleotide sequence ID" value="NZ_NGMO01000003.1"/>
</dbReference>
<dbReference type="PIRSF" id="PIRSF001092">
    <property type="entry name" value="Alpha-L-fucosidase"/>
    <property type="match status" value="1"/>
</dbReference>
<keyword evidence="5" id="KW-0378">Hydrolase</keyword>
<feature type="site" description="May be important for catalysis" evidence="7">
    <location>
        <position position="264"/>
    </location>
</feature>
<dbReference type="GO" id="GO:0004560">
    <property type="term" value="F:alpha-L-fucosidase activity"/>
    <property type="evidence" value="ECO:0007669"/>
    <property type="project" value="InterPro"/>
</dbReference>
<dbReference type="SUPFAM" id="SSF51445">
    <property type="entry name" value="(Trans)glycosidases"/>
    <property type="match status" value="1"/>
</dbReference>
<gene>
    <name evidence="9" type="ORF">A5844_001710</name>
</gene>
<organism evidence="9 10">
    <name type="scientific">Candidatus Enterococcus wittei</name>
    <dbReference type="NCBI Taxonomy" id="1987383"/>
    <lineage>
        <taxon>Bacteria</taxon>
        <taxon>Bacillati</taxon>
        <taxon>Bacillota</taxon>
        <taxon>Bacilli</taxon>
        <taxon>Lactobacillales</taxon>
        <taxon>Enterococcaceae</taxon>
        <taxon>Enterococcus</taxon>
    </lineage>
</organism>
<evidence type="ECO:0000259" key="8">
    <source>
        <dbReference type="Pfam" id="PF01120"/>
    </source>
</evidence>
<dbReference type="Proteomes" id="UP000194933">
    <property type="component" value="Unassembled WGS sequence"/>
</dbReference>
<dbReference type="GO" id="GO:0005764">
    <property type="term" value="C:lysosome"/>
    <property type="evidence" value="ECO:0007669"/>
    <property type="project" value="TreeGrafter"/>
</dbReference>
<evidence type="ECO:0000256" key="5">
    <source>
        <dbReference type="ARBA" id="ARBA00022801"/>
    </source>
</evidence>
<dbReference type="EC" id="3.2.1.51" evidence="3"/>
<dbReference type="InterPro" id="IPR016286">
    <property type="entry name" value="FUC_metazoa-typ"/>
</dbReference>
<protein>
    <recommendedName>
        <fullName evidence="3">alpha-L-fucosidase</fullName>
        <ecNumber evidence="3">3.2.1.51</ecNumber>
    </recommendedName>
</protein>
<accession>A0A242JZ88</accession>
<keyword evidence="10" id="KW-1185">Reference proteome</keyword>
<dbReference type="PANTHER" id="PTHR10030:SF37">
    <property type="entry name" value="ALPHA-L-FUCOSIDASE-RELATED"/>
    <property type="match status" value="1"/>
</dbReference>
<dbReference type="Pfam" id="PF01120">
    <property type="entry name" value="Alpha_L_fucos"/>
    <property type="match status" value="1"/>
</dbReference>
<keyword evidence="4" id="KW-0732">Signal</keyword>
<evidence type="ECO:0000313" key="9">
    <source>
        <dbReference type="EMBL" id="OTP10013.1"/>
    </source>
</evidence>
<evidence type="ECO:0000256" key="6">
    <source>
        <dbReference type="ARBA" id="ARBA00023295"/>
    </source>
</evidence>
<dbReference type="GO" id="GO:0006004">
    <property type="term" value="P:fucose metabolic process"/>
    <property type="evidence" value="ECO:0007669"/>
    <property type="project" value="InterPro"/>
</dbReference>
<dbReference type="InterPro" id="IPR057739">
    <property type="entry name" value="Glyco_hydro_29_N"/>
</dbReference>
<dbReference type="SMART" id="SM00812">
    <property type="entry name" value="Alpha_L_fucos"/>
    <property type="match status" value="1"/>
</dbReference>
<dbReference type="GO" id="GO:0016139">
    <property type="term" value="P:glycoside catabolic process"/>
    <property type="evidence" value="ECO:0007669"/>
    <property type="project" value="TreeGrafter"/>
</dbReference>
<evidence type="ECO:0000313" key="10">
    <source>
        <dbReference type="Proteomes" id="UP000194933"/>
    </source>
</evidence>
<feature type="domain" description="Glycoside hydrolase family 29 N-terminal" evidence="8">
    <location>
        <begin position="5"/>
        <end position="332"/>
    </location>
</feature>
<evidence type="ECO:0000256" key="4">
    <source>
        <dbReference type="ARBA" id="ARBA00022729"/>
    </source>
</evidence>
<comment type="similarity">
    <text evidence="2">Belongs to the glycosyl hydrolase 29 family.</text>
</comment>
<dbReference type="STRING" id="1987383.A5844_001710"/>
<proteinExistence type="inferred from homology"/>
<dbReference type="AlphaFoldDB" id="A0A242JZ88"/>
<reference evidence="9 10" key="1">
    <citation type="submission" date="2017-05" db="EMBL/GenBank/DDBJ databases">
        <title>The Genome Sequence of Enterococcus sp. 10A9_DIV0425.</title>
        <authorList>
            <consortium name="The Broad Institute Genomics Platform"/>
            <consortium name="The Broad Institute Genomic Center for Infectious Diseases"/>
            <person name="Earl A."/>
            <person name="Manson A."/>
            <person name="Schwartman J."/>
            <person name="Gilmore M."/>
            <person name="Abouelleil A."/>
            <person name="Cao P."/>
            <person name="Chapman S."/>
            <person name="Cusick C."/>
            <person name="Shea T."/>
            <person name="Young S."/>
            <person name="Neafsey D."/>
            <person name="Nusbaum C."/>
            <person name="Birren B."/>
        </authorList>
    </citation>
    <scope>NUCLEOTIDE SEQUENCE [LARGE SCALE GENOMIC DNA]</scope>
    <source>
        <strain evidence="9 10">10A9_DIV0425</strain>
    </source>
</reference>
<keyword evidence="6" id="KW-0326">Glycosidase</keyword>
<dbReference type="InterPro" id="IPR000933">
    <property type="entry name" value="Glyco_hydro_29"/>
</dbReference>
<evidence type="ECO:0000256" key="1">
    <source>
        <dbReference type="ARBA" id="ARBA00004071"/>
    </source>
</evidence>
<dbReference type="PANTHER" id="PTHR10030">
    <property type="entry name" value="ALPHA-L-FUCOSIDASE"/>
    <property type="match status" value="1"/>
</dbReference>
<evidence type="ECO:0000256" key="2">
    <source>
        <dbReference type="ARBA" id="ARBA00007951"/>
    </source>
</evidence>